<sequence>MTLQFYDQNLSPEKLATYQGYSLQVFTSGRIKLSFHHSHTDRVEYYADRPKRHREAYARQVTRSATGMPDHYALTEQVLSTCPYSLTYRVHLKRDNNATADNAHVIVDTETDLCHVILSGLHHQWVLPSAVCQALLERSGPRKGAAACFNEYLKAYDHDWQDATFGLTDYREGYRTPGKARANYVTDPSSEDDALMF</sequence>
<proteinExistence type="predicted"/>
<protein>
    <submittedName>
        <fullName evidence="1">Uncharacterized protein</fullName>
    </submittedName>
</protein>
<name>A0A0P1FK85_9RHOB</name>
<dbReference type="RefSeq" id="WP_072936819.1">
    <property type="nucleotide sequence ID" value="NZ_CYRX01000026.1"/>
</dbReference>
<dbReference type="AlphaFoldDB" id="A0A0P1FK85"/>
<dbReference type="Proteomes" id="UP000051298">
    <property type="component" value="Unassembled WGS sequence"/>
</dbReference>
<dbReference type="EMBL" id="CYRX01000026">
    <property type="protein sequence ID" value="CUH60620.1"/>
    <property type="molecule type" value="Genomic_DNA"/>
</dbReference>
<reference evidence="1 2" key="1">
    <citation type="submission" date="2015-09" db="EMBL/GenBank/DDBJ databases">
        <authorList>
            <consortium name="Swine Surveillance"/>
        </authorList>
    </citation>
    <scope>NUCLEOTIDE SEQUENCE [LARGE SCALE GENOMIC DNA]</scope>
    <source>
        <strain evidence="1 2">CECT 5294</strain>
    </source>
</reference>
<gene>
    <name evidence="1" type="ORF">THS5294_01915</name>
</gene>
<accession>A0A0P1FK85</accession>
<organism evidence="1 2">
    <name type="scientific">Thalassobacter stenotrophicus</name>
    <dbReference type="NCBI Taxonomy" id="266809"/>
    <lineage>
        <taxon>Bacteria</taxon>
        <taxon>Pseudomonadati</taxon>
        <taxon>Pseudomonadota</taxon>
        <taxon>Alphaproteobacteria</taxon>
        <taxon>Rhodobacterales</taxon>
        <taxon>Roseobacteraceae</taxon>
        <taxon>Thalassobacter</taxon>
    </lineage>
</organism>
<evidence type="ECO:0000313" key="2">
    <source>
        <dbReference type="Proteomes" id="UP000051298"/>
    </source>
</evidence>
<evidence type="ECO:0000313" key="1">
    <source>
        <dbReference type="EMBL" id="CUH60620.1"/>
    </source>
</evidence>